<organism evidence="10 11">
    <name type="scientific">Hyphomicrobium facile</name>
    <dbReference type="NCBI Taxonomy" id="51670"/>
    <lineage>
        <taxon>Bacteria</taxon>
        <taxon>Pseudomonadati</taxon>
        <taxon>Pseudomonadota</taxon>
        <taxon>Alphaproteobacteria</taxon>
        <taxon>Hyphomicrobiales</taxon>
        <taxon>Hyphomicrobiaceae</taxon>
        <taxon>Hyphomicrobium</taxon>
    </lineage>
</organism>
<dbReference type="GO" id="GO:0008882">
    <property type="term" value="F:[glutamate-ammonia-ligase] adenylyltransferase activity"/>
    <property type="evidence" value="ECO:0007669"/>
    <property type="project" value="UniProtKB-UniRule"/>
</dbReference>
<evidence type="ECO:0000256" key="2">
    <source>
        <dbReference type="ARBA" id="ARBA00022695"/>
    </source>
</evidence>
<feature type="domain" description="Glutamate-ammonia ligase adenylyltransferase repeated" evidence="8">
    <location>
        <begin position="62"/>
        <end position="306"/>
    </location>
</feature>
<dbReference type="AlphaFoldDB" id="A0A1I7NX02"/>
<reference evidence="11" key="1">
    <citation type="submission" date="2016-10" db="EMBL/GenBank/DDBJ databases">
        <authorList>
            <person name="Varghese N."/>
            <person name="Submissions S."/>
        </authorList>
    </citation>
    <scope>NUCLEOTIDE SEQUENCE [LARGE SCALE GENOMIC DNA]</scope>
    <source>
        <strain evidence="11">DSM 1565</strain>
    </source>
</reference>
<dbReference type="InterPro" id="IPR013546">
    <property type="entry name" value="PII_UdlTrfase/GS_AdlTrfase"/>
</dbReference>
<evidence type="ECO:0000256" key="4">
    <source>
        <dbReference type="ARBA" id="ARBA00022840"/>
    </source>
</evidence>
<feature type="domain" description="Glutamate-ammonia ligase adenylyltransferase repeated" evidence="8">
    <location>
        <begin position="581"/>
        <end position="827"/>
    </location>
</feature>
<feature type="domain" description="PII-uridylyltransferase/Glutamine-synthetase adenylyltransferase" evidence="9">
    <location>
        <begin position="329"/>
        <end position="467"/>
    </location>
</feature>
<dbReference type="SUPFAM" id="SSF81301">
    <property type="entry name" value="Nucleotidyltransferase"/>
    <property type="match status" value="2"/>
</dbReference>
<dbReference type="EC" id="2.7.7.42" evidence="7"/>
<dbReference type="GO" id="GO:0000820">
    <property type="term" value="P:regulation of glutamine family amino acid metabolic process"/>
    <property type="evidence" value="ECO:0007669"/>
    <property type="project" value="UniProtKB-UniRule"/>
</dbReference>
<dbReference type="PROSITE" id="PS00018">
    <property type="entry name" value="EF_HAND_1"/>
    <property type="match status" value="1"/>
</dbReference>
<dbReference type="InterPro" id="IPR043519">
    <property type="entry name" value="NT_sf"/>
</dbReference>
<feature type="region of interest" description="Adenylyl transferase" evidence="7">
    <location>
        <begin position="475"/>
        <end position="990"/>
    </location>
</feature>
<dbReference type="Gene3D" id="1.20.120.1510">
    <property type="match status" value="1"/>
</dbReference>
<dbReference type="Gene3D" id="1.20.120.330">
    <property type="entry name" value="Nucleotidyltransferases domain 2"/>
    <property type="match status" value="2"/>
</dbReference>
<sequence length="990" mass="108362">MRHNDVMDQTVSPSLATQIAEWPHALPAGIGAERFNALKGEAESACPLLVGLLSDPKVENLLRGVFDGSPYLAALANRDLARLARILGEPPEKRFAKATEELTAAMREAPDLIAAKRVLRIYKSEVALLTALADLAGVWPVMTVTRTLSECADAAVATAVRFLFRLASARGQWKPLDIDEPEQQSGYFVLAMGKHGAFELNYSSDIDLTVFFDRDKSRLVGDGDLQSFFVRLTRDLVLLLDERTPDGYVFRTDLRLRPDAGATQIALSTAAAHGYYETVGQNWERSAMIKARPVAGDLEAGETFLAELAPFIWRKYLDFAAIADIHAMKRQIHAHKDIGPISVAGQNLKLGHGGIREIEFFAQTQQLIAGGRQPDLRVRATLDALAALERRGWVKADVRADLDQAYRYLRRLEHRVQMIADEQTHEVPSTPAALDAFARFSGYAGTPELSRDLIASLETVEKHYGGLFEEAPHLAPEGANLVFAGAEDDPRTLEELKRLGYSQPAQVLAIVRGWHHGRAPSVRSPRARERLTEVQPLLIEALADTVDPDAAIASFDRFIAELPSGVQLFSLLKAQPRLIRLLADIMGSAPRLARILSRRRRLLDAVLDPQVHGGDLIGAAIDELVMKAFRAARATAVGDPMQEILDTARRIGSEQSFLVGVRILTGSISATEAGAAYATLAERLIAALFEEVTREMEEDHGRVPGGAAVVVAMGKLGGRELTAASDVDLILIYDFDADAEQSDGAKPLAPPHYYTRLTQRLINAISARTAEGALYEVDMRLRPSGQKGPVATRLSSFTNYQTTEAWTWEHMALTRARVIAGSRELGSGVEGEIRKVLTARRDPAKITADIRDMRQRIEAEKATTDIWDLKQVRGGLVDLEFIAQHLQLVHAADHPAILNQTTLVALAAAAAEGLISEADYLRLSEGGQLLHDLTQVLRLTLEGRFDPAQAPEGLKALLVRSGGAASFEDLETRLKHTLGEIFSAFNRLVA</sequence>
<dbReference type="STRING" id="51670.SAMN04488557_4196"/>
<dbReference type="NCBIfam" id="NF010706">
    <property type="entry name" value="PRK14108.1"/>
    <property type="match status" value="1"/>
</dbReference>
<evidence type="ECO:0000256" key="3">
    <source>
        <dbReference type="ARBA" id="ARBA00022741"/>
    </source>
</evidence>
<keyword evidence="2 7" id="KW-0548">Nucleotidyltransferase</keyword>
<dbReference type="OrthoDB" id="9759366at2"/>
<dbReference type="HAMAP" id="MF_00802">
    <property type="entry name" value="GlnE"/>
    <property type="match status" value="1"/>
</dbReference>
<dbReference type="GO" id="GO:0005829">
    <property type="term" value="C:cytosol"/>
    <property type="evidence" value="ECO:0007669"/>
    <property type="project" value="TreeGrafter"/>
</dbReference>
<comment type="cofactor">
    <cofactor evidence="7">
        <name>Mg(2+)</name>
        <dbReference type="ChEBI" id="CHEBI:18420"/>
    </cofactor>
</comment>
<protein>
    <recommendedName>
        <fullName evidence="7">Bifunctional glutamine synthetase adenylyltransferase/adenylyl-removing enzyme</fullName>
    </recommendedName>
    <alternativeName>
        <fullName evidence="7">ATP:glutamine synthetase adenylyltransferase</fullName>
    </alternativeName>
    <alternativeName>
        <fullName evidence="7">ATase</fullName>
    </alternativeName>
    <domain>
        <recommendedName>
            <fullName evidence="7">Glutamine synthetase adenylyl-L-tyrosine phosphorylase</fullName>
            <ecNumber evidence="7">2.7.7.89</ecNumber>
        </recommendedName>
        <alternativeName>
            <fullName evidence="7">Adenylyl removase</fullName>
            <shortName evidence="7">AR</shortName>
            <shortName evidence="7">AT-N</shortName>
        </alternativeName>
    </domain>
    <domain>
        <recommendedName>
            <fullName evidence="7">Glutamine synthetase adenylyl transferase</fullName>
            <ecNumber evidence="7">2.7.7.42</ecNumber>
        </recommendedName>
        <alternativeName>
            <fullName evidence="7">Adenylyl transferase</fullName>
            <shortName evidence="7">AT</shortName>
            <shortName evidence="7">AT-C</shortName>
        </alternativeName>
    </domain>
</protein>
<comment type="catalytic activity">
    <reaction evidence="7">
        <text>[glutamine synthetase]-L-tyrosine + ATP = [glutamine synthetase]-O(4)-(5'-adenylyl)-L-tyrosine + diphosphate</text>
        <dbReference type="Rhea" id="RHEA:18589"/>
        <dbReference type="Rhea" id="RHEA-COMP:10660"/>
        <dbReference type="Rhea" id="RHEA-COMP:10661"/>
        <dbReference type="ChEBI" id="CHEBI:30616"/>
        <dbReference type="ChEBI" id="CHEBI:33019"/>
        <dbReference type="ChEBI" id="CHEBI:46858"/>
        <dbReference type="ChEBI" id="CHEBI:83624"/>
        <dbReference type="EC" id="2.7.7.42"/>
    </reaction>
</comment>
<gene>
    <name evidence="7" type="primary">glnE</name>
    <name evidence="10" type="ORF">SAMN04488557_4196</name>
</gene>
<keyword evidence="1 7" id="KW-0808">Transferase</keyword>
<dbReference type="Pfam" id="PF03710">
    <property type="entry name" value="GlnE"/>
    <property type="match status" value="2"/>
</dbReference>
<evidence type="ECO:0000259" key="9">
    <source>
        <dbReference type="Pfam" id="PF08335"/>
    </source>
</evidence>
<evidence type="ECO:0000313" key="11">
    <source>
        <dbReference type="Proteomes" id="UP000199423"/>
    </source>
</evidence>
<dbReference type="GO" id="GO:0000287">
    <property type="term" value="F:magnesium ion binding"/>
    <property type="evidence" value="ECO:0007669"/>
    <property type="project" value="UniProtKB-UniRule"/>
</dbReference>
<evidence type="ECO:0000256" key="6">
    <source>
        <dbReference type="ARBA" id="ARBA00023268"/>
    </source>
</evidence>
<dbReference type="EC" id="2.7.7.89" evidence="7"/>
<dbReference type="Pfam" id="PF08335">
    <property type="entry name" value="GlnD_UR_UTase"/>
    <property type="match status" value="2"/>
</dbReference>
<evidence type="ECO:0000256" key="5">
    <source>
        <dbReference type="ARBA" id="ARBA00022842"/>
    </source>
</evidence>
<keyword evidence="6 7" id="KW-0511">Multifunctional enzyme</keyword>
<dbReference type="GO" id="GO:0005524">
    <property type="term" value="F:ATP binding"/>
    <property type="evidence" value="ECO:0007669"/>
    <property type="project" value="UniProtKB-UniRule"/>
</dbReference>
<dbReference type="InterPro" id="IPR023057">
    <property type="entry name" value="GlnE"/>
</dbReference>
<keyword evidence="5 7" id="KW-0460">Magnesium</keyword>
<comment type="catalytic activity">
    <reaction evidence="7">
        <text>[glutamine synthetase]-O(4)-(5'-adenylyl)-L-tyrosine + phosphate = [glutamine synthetase]-L-tyrosine + ADP</text>
        <dbReference type="Rhea" id="RHEA:43716"/>
        <dbReference type="Rhea" id="RHEA-COMP:10660"/>
        <dbReference type="Rhea" id="RHEA-COMP:10661"/>
        <dbReference type="ChEBI" id="CHEBI:43474"/>
        <dbReference type="ChEBI" id="CHEBI:46858"/>
        <dbReference type="ChEBI" id="CHEBI:83624"/>
        <dbReference type="ChEBI" id="CHEBI:456216"/>
        <dbReference type="EC" id="2.7.7.89"/>
    </reaction>
</comment>
<feature type="region of interest" description="Adenylyl removase" evidence="7">
    <location>
        <begin position="1"/>
        <end position="471"/>
    </location>
</feature>
<keyword evidence="11" id="KW-1185">Reference proteome</keyword>
<dbReference type="Proteomes" id="UP000199423">
    <property type="component" value="Unassembled WGS sequence"/>
</dbReference>
<keyword evidence="4 7" id="KW-0067">ATP-binding</keyword>
<dbReference type="EMBL" id="FPCH01000005">
    <property type="protein sequence ID" value="SFV39169.1"/>
    <property type="molecule type" value="Genomic_DNA"/>
</dbReference>
<keyword evidence="10" id="KW-0436">Ligase</keyword>
<dbReference type="InterPro" id="IPR005190">
    <property type="entry name" value="GlnE_rpt_dom"/>
</dbReference>
<feature type="domain" description="PII-uridylyltransferase/Glutamine-synthetase adenylyltransferase" evidence="9">
    <location>
        <begin position="852"/>
        <end position="941"/>
    </location>
</feature>
<dbReference type="GO" id="GO:0047388">
    <property type="term" value="F:[glutamine synthetase]-adenylyl-L-tyrosine phosphorylase activity"/>
    <property type="evidence" value="ECO:0007669"/>
    <property type="project" value="UniProtKB-EC"/>
</dbReference>
<keyword evidence="3 7" id="KW-0547">Nucleotide-binding</keyword>
<dbReference type="InterPro" id="IPR018247">
    <property type="entry name" value="EF_Hand_1_Ca_BS"/>
</dbReference>
<evidence type="ECO:0000259" key="8">
    <source>
        <dbReference type="Pfam" id="PF03710"/>
    </source>
</evidence>
<accession>A0A1I7NX02</accession>
<dbReference type="GO" id="GO:0016874">
    <property type="term" value="F:ligase activity"/>
    <property type="evidence" value="ECO:0007669"/>
    <property type="project" value="UniProtKB-KW"/>
</dbReference>
<comment type="function">
    <text evidence="7">Involved in the regulation of glutamine synthetase GlnA, a key enzyme in the process to assimilate ammonia. When cellular nitrogen levels are high, the C-terminal adenylyl transferase (AT) inactivates GlnA by covalent transfer of an adenylyl group from ATP to specific tyrosine residue of GlnA, thus reducing its activity. Conversely, when nitrogen levels are low, the N-terminal adenylyl removase (AR) activates GlnA by removing the adenylyl group by phosphorolysis, increasing its activity. The regulatory region of GlnE binds the signal transduction protein PII (GlnB) which indicates the nitrogen status of the cell.</text>
</comment>
<dbReference type="PANTHER" id="PTHR30621">
    <property type="entry name" value="GLUTAMINE SYNTHETASE ADENYLYLTRANSFERASE"/>
    <property type="match status" value="1"/>
</dbReference>
<name>A0A1I7NX02_9HYPH</name>
<evidence type="ECO:0000256" key="7">
    <source>
        <dbReference type="HAMAP-Rule" id="MF_00802"/>
    </source>
</evidence>
<dbReference type="CDD" id="cd05401">
    <property type="entry name" value="NT_GlnE_GlnD_like"/>
    <property type="match status" value="2"/>
</dbReference>
<dbReference type="SUPFAM" id="SSF81593">
    <property type="entry name" value="Nucleotidyltransferase substrate binding subunit/domain"/>
    <property type="match status" value="2"/>
</dbReference>
<evidence type="ECO:0000256" key="1">
    <source>
        <dbReference type="ARBA" id="ARBA00022679"/>
    </source>
</evidence>
<evidence type="ECO:0000313" key="10">
    <source>
        <dbReference type="EMBL" id="SFV39169.1"/>
    </source>
</evidence>
<dbReference type="PANTHER" id="PTHR30621:SF0">
    <property type="entry name" value="BIFUNCTIONAL GLUTAMINE SYNTHETASE ADENYLYLTRANSFERASE_ADENYLYL-REMOVING ENZYME"/>
    <property type="match status" value="1"/>
</dbReference>
<comment type="similarity">
    <text evidence="7">Belongs to the GlnE family.</text>
</comment>
<proteinExistence type="inferred from homology"/>
<dbReference type="Gene3D" id="3.30.460.10">
    <property type="entry name" value="Beta Polymerase, domain 2"/>
    <property type="match status" value="2"/>
</dbReference>
<dbReference type="NCBIfam" id="NF008292">
    <property type="entry name" value="PRK11072.1"/>
    <property type="match status" value="1"/>
</dbReference>